<evidence type="ECO:0000313" key="3">
    <source>
        <dbReference type="EMBL" id="PVY68517.1"/>
    </source>
</evidence>
<dbReference type="Pfam" id="PF08010">
    <property type="entry name" value="Phage_30_3"/>
    <property type="match status" value="1"/>
</dbReference>
<evidence type="ECO:0000256" key="2">
    <source>
        <dbReference type="ARBA" id="ARBA00000751"/>
    </source>
</evidence>
<name>A0A2U1CRJ0_9BURK</name>
<keyword evidence="3" id="KW-0808">Transferase</keyword>
<dbReference type="SUPFAM" id="SSF143990">
    <property type="entry name" value="YbiA-like"/>
    <property type="match status" value="1"/>
</dbReference>
<comment type="catalytic activity">
    <reaction evidence="2">
        <text>2,5-diamino-6-hydroxy-4-(5-phosphoribosylamino)-pyrimidine + H2O = 2,5,6-triamino-4-hydroxypyrimidine + D-ribose 5-phosphate</text>
        <dbReference type="Rhea" id="RHEA:23436"/>
        <dbReference type="ChEBI" id="CHEBI:15377"/>
        <dbReference type="ChEBI" id="CHEBI:58614"/>
        <dbReference type="ChEBI" id="CHEBI:78346"/>
        <dbReference type="ChEBI" id="CHEBI:137796"/>
    </reaction>
</comment>
<dbReference type="AlphaFoldDB" id="A0A2U1CRJ0"/>
<dbReference type="EMBL" id="QEKO01000001">
    <property type="protein sequence ID" value="PVY68517.1"/>
    <property type="molecule type" value="Genomic_DNA"/>
</dbReference>
<comment type="caution">
    <text evidence="3">The sequence shown here is derived from an EMBL/GenBank/DDBJ whole genome shotgun (WGS) entry which is preliminary data.</text>
</comment>
<dbReference type="Proteomes" id="UP000246145">
    <property type="component" value="Unassembled WGS sequence"/>
</dbReference>
<comment type="catalytic activity">
    <reaction evidence="1">
        <text>5-amino-6-(5-phospho-D-ribosylamino)uracil + H2O = 5,6-diaminouracil + D-ribose 5-phosphate</text>
        <dbReference type="Rhea" id="RHEA:55020"/>
        <dbReference type="ChEBI" id="CHEBI:15377"/>
        <dbReference type="ChEBI" id="CHEBI:46252"/>
        <dbReference type="ChEBI" id="CHEBI:58453"/>
        <dbReference type="ChEBI" id="CHEBI:78346"/>
    </reaction>
</comment>
<dbReference type="CDD" id="cd15457">
    <property type="entry name" value="NADAR"/>
    <property type="match status" value="1"/>
</dbReference>
<dbReference type="RefSeq" id="WP_116517612.1">
    <property type="nucleotide sequence ID" value="NZ_JACCEX010000001.1"/>
</dbReference>
<protein>
    <submittedName>
        <fullName evidence="3">Putative NAD-dependent protein-ADP-ribosyltransferase YbiA (DUF1768 family)</fullName>
    </submittedName>
</protein>
<reference evidence="3 4" key="1">
    <citation type="submission" date="2018-04" db="EMBL/GenBank/DDBJ databases">
        <title>Genomic Encyclopedia of Type Strains, Phase IV (KMG-IV): sequencing the most valuable type-strain genomes for metagenomic binning, comparative biology and taxonomic classification.</title>
        <authorList>
            <person name="Goeker M."/>
        </authorList>
    </citation>
    <scope>NUCLEOTIDE SEQUENCE [LARGE SCALE GENOMIC DNA]</scope>
    <source>
        <strain evidence="3 4">DSM 10065</strain>
    </source>
</reference>
<evidence type="ECO:0000256" key="1">
    <source>
        <dbReference type="ARBA" id="ARBA00000022"/>
    </source>
</evidence>
<dbReference type="InterPro" id="IPR012816">
    <property type="entry name" value="NADAR"/>
</dbReference>
<proteinExistence type="predicted"/>
<dbReference type="InterPro" id="IPR012596">
    <property type="entry name" value="Phage_T4_Y12G"/>
</dbReference>
<accession>A0A2U1CRJ0</accession>
<dbReference type="OrthoDB" id="8684417at2"/>
<gene>
    <name evidence="3" type="ORF">C7440_0920</name>
</gene>
<sequence>MSQAETTLNVSSTSSDWRGVALSNFMLSPFSLDGALFASIEGFIQGIKFPEGDARREQAFVSSGWDAKHLGDTADRSGAYWKGQRLPYGSAEHHRLIERAIRARIAQNSGLAQVLASTAGATLVHSTGSEPESPTTSLPATVFCRILNEMRDELLSDGKVRPV</sequence>
<evidence type="ECO:0000313" key="4">
    <source>
        <dbReference type="Proteomes" id="UP000246145"/>
    </source>
</evidence>
<organism evidence="3 4">
    <name type="scientific">Pusillimonas noertemannii</name>
    <dbReference type="NCBI Taxonomy" id="305977"/>
    <lineage>
        <taxon>Bacteria</taxon>
        <taxon>Pseudomonadati</taxon>
        <taxon>Pseudomonadota</taxon>
        <taxon>Betaproteobacteria</taxon>
        <taxon>Burkholderiales</taxon>
        <taxon>Alcaligenaceae</taxon>
        <taxon>Pusillimonas</taxon>
    </lineage>
</organism>
<dbReference type="STRING" id="1231391.GCA_000308195_03435"/>
<dbReference type="InterPro" id="IPR037238">
    <property type="entry name" value="YbiA-like_sf"/>
</dbReference>
<keyword evidence="4" id="KW-1185">Reference proteome</keyword>
<dbReference type="Gene3D" id="1.10.357.40">
    <property type="entry name" value="YbiA-like"/>
    <property type="match status" value="1"/>
</dbReference>
<dbReference type="GO" id="GO:0016740">
    <property type="term" value="F:transferase activity"/>
    <property type="evidence" value="ECO:0007669"/>
    <property type="project" value="UniProtKB-KW"/>
</dbReference>